<reference evidence="1 2" key="1">
    <citation type="submission" date="2019-02" db="EMBL/GenBank/DDBJ databases">
        <title>Deep-cultivation of Planctomycetes and their phenomic and genomic characterization uncovers novel biology.</title>
        <authorList>
            <person name="Wiegand S."/>
            <person name="Jogler M."/>
            <person name="Boedeker C."/>
            <person name="Pinto D."/>
            <person name="Vollmers J."/>
            <person name="Rivas-Marin E."/>
            <person name="Kohn T."/>
            <person name="Peeters S.H."/>
            <person name="Heuer A."/>
            <person name="Rast P."/>
            <person name="Oberbeckmann S."/>
            <person name="Bunk B."/>
            <person name="Jeske O."/>
            <person name="Meyerdierks A."/>
            <person name="Storesund J.E."/>
            <person name="Kallscheuer N."/>
            <person name="Luecker S."/>
            <person name="Lage O.M."/>
            <person name="Pohl T."/>
            <person name="Merkel B.J."/>
            <person name="Hornburger P."/>
            <person name="Mueller R.-W."/>
            <person name="Bruemmer F."/>
            <person name="Labrenz M."/>
            <person name="Spormann A.M."/>
            <person name="Op den Camp H."/>
            <person name="Overmann J."/>
            <person name="Amann R."/>
            <person name="Jetten M.S.M."/>
            <person name="Mascher T."/>
            <person name="Medema M.H."/>
            <person name="Devos D.P."/>
            <person name="Kaster A.-K."/>
            <person name="Ovreas L."/>
            <person name="Rohde M."/>
            <person name="Galperin M.Y."/>
            <person name="Jogler C."/>
        </authorList>
    </citation>
    <scope>NUCLEOTIDE SEQUENCE [LARGE SCALE GENOMIC DNA]</scope>
    <source>
        <strain evidence="1 2">V22</strain>
    </source>
</reference>
<dbReference type="Gene3D" id="1.25.40.10">
    <property type="entry name" value="Tetratricopeptide repeat domain"/>
    <property type="match status" value="1"/>
</dbReference>
<dbReference type="InterPro" id="IPR011047">
    <property type="entry name" value="Quinoprotein_ADH-like_sf"/>
</dbReference>
<proteinExistence type="predicted"/>
<name>A0A517TAG3_9PLAN</name>
<dbReference type="KEGG" id="chya:V22_26090"/>
<accession>A0A517TAG3</accession>
<dbReference type="InterPro" id="IPR011990">
    <property type="entry name" value="TPR-like_helical_dom_sf"/>
</dbReference>
<dbReference type="Proteomes" id="UP000319976">
    <property type="component" value="Chromosome"/>
</dbReference>
<keyword evidence="2" id="KW-1185">Reference proteome</keyword>
<dbReference type="SUPFAM" id="SSF50998">
    <property type="entry name" value="Quinoprotein alcohol dehydrogenase-like"/>
    <property type="match status" value="3"/>
</dbReference>
<dbReference type="SUPFAM" id="SSF48452">
    <property type="entry name" value="TPR-like"/>
    <property type="match status" value="1"/>
</dbReference>
<protein>
    <submittedName>
        <fullName evidence="1">Outer membrane biogenesis protein BamB</fullName>
    </submittedName>
</protein>
<dbReference type="Gene3D" id="2.130.10.10">
    <property type="entry name" value="YVTN repeat-like/Quinoprotein amine dehydrogenase"/>
    <property type="match status" value="2"/>
</dbReference>
<sequence length="1507" mass="168093">MHRIRTRLLPRQAGYLSRQSSRTPQTARTLAFLAGVFFWHFGIYVENASSSASAEEPVIANRDQSEPMVESLTGLISHRPHRIALERARVAMEAGDQFEAIRLLQAVLDHSQDSFILDPQTGKTRGIAGVVAETLSEERISETYLELQGQLADQKFVDAKTTSDTKLLREVVTRFQGTEAGTDSLYRLGAIAYDRGHFESAIRCWESLLAKNSFSVSNSAAEAESHQFKLELRLAIAYQKMGHSLAANQLKQKLRIQISEPNDLPGHLVEACLNLSQSGTEVASDWLQPAGNNNRNHSAPSSIPWMKPRWNTPWVTEKEGSSAFDHWLTSIKRHGVGGITGQTGVMVNGNLYWSQANGDIVCANSKTGTEIWTLHRTFPEHLASFDADSGHREQGDLGELYQVATTSLFGTVSSDRHRLYCVDAAPLANEEEQIVLASASHSHSSRDQKRNVVIAQRLQAIDLHHSLEEGRPVPAWEFALNDLPTASSDQPQNESKVYRGGILSIPLVIADELYLVIERNQELCLLCLDADTGEVRRMQPLCFSQHPLAASAWRAHANCLPSSAAGILVCPTHEKRLIAVDSITGRFLWQYDYSNHDEGYLSEQSNSAIPEPHLTRLLDSPVLTTEHVLSLPIDGDHIDCLELQSGELKWSTPRGDAVYIAGVYEDILCVVGRRRCRGLRIDDGSIAWEQRLGTPAGRGIQLAGRYLHPLLGGRIAMIDMIDGKQIGISHQKPRWDDDIYSNSGQPEFGNLMSSGGTIVAVSPRGVAAFPPARDELSRLLHKERNGSDQDLEIAEVAFALGEYDLVEQRVARMLAHAPKAGDDQQRAKQILSELLYHQLEHWERPTMHVLTELDEMSFGSPQRHRFHQAAVKALLRSGRTDSAVSHLAELVKNDSQRLLPAKHDPGLFRTATTTAVRLSKEIIEQAGPDGEEALAMYYDYMSRGGDVSHAEFTLLKQSTKDLTLLEEVCLKRARAALNSGNIHEAELLLNTLDRRMSSPALRAAKAEVYFRMGFPELAVAEMENLASAETTEREALQFLERLSPADRTAFKNSVRRLNASVEISGASVEPLRWSGTSARLDRLVGSHRRRISLRDCPHVQLLDTGDSREAVLSLIDLQGAVLRSEVKLDPQIRIPVRIRQPLGLHFLPVATPGAVHGISLAGQSRGKPLWSHDVTDESDSDQQPFIGCYGADFCVVQTRDKLIMLSPRDGHVMWERVNHDPDAGLFSDHYVGMLGDGHAITLFGPDRRSYTVYDTQCGEELSNGVLPIDLRRQRRAVGRMLFYVARTPDGLRARLWDPLDNLLLIDRPLDDGKRDGDLYTALTYHSDLFAALLPGRELQIRNAETGHKMWSTTLDAEDLEHIASIRVFDDAKHVYLNLQSTYRPEGTYDSYYLNDTFLPVTHVQGLLLAMDRATGEIMWKRRLPQTSIINQPGWKMPVMIGLARLRNRDDRSLQSLSLDVIDLKTGDSLARSENLIPDRYVQAKINLEDKRIELHGLRSGATIHLQQ</sequence>
<evidence type="ECO:0000313" key="1">
    <source>
        <dbReference type="EMBL" id="QDT65356.1"/>
    </source>
</evidence>
<organism evidence="1 2">
    <name type="scientific">Calycomorphotria hydatis</name>
    <dbReference type="NCBI Taxonomy" id="2528027"/>
    <lineage>
        <taxon>Bacteria</taxon>
        <taxon>Pseudomonadati</taxon>
        <taxon>Planctomycetota</taxon>
        <taxon>Planctomycetia</taxon>
        <taxon>Planctomycetales</taxon>
        <taxon>Planctomycetaceae</taxon>
        <taxon>Calycomorphotria</taxon>
    </lineage>
</organism>
<dbReference type="InterPro" id="IPR015943">
    <property type="entry name" value="WD40/YVTN_repeat-like_dom_sf"/>
</dbReference>
<evidence type="ECO:0000313" key="2">
    <source>
        <dbReference type="Proteomes" id="UP000319976"/>
    </source>
</evidence>
<gene>
    <name evidence="1" type="ORF">V22_26090</name>
</gene>
<dbReference type="PANTHER" id="PTHR34512">
    <property type="entry name" value="CELL SURFACE PROTEIN"/>
    <property type="match status" value="1"/>
</dbReference>
<dbReference type="EMBL" id="CP036316">
    <property type="protein sequence ID" value="QDT65356.1"/>
    <property type="molecule type" value="Genomic_DNA"/>
</dbReference>
<dbReference type="PANTHER" id="PTHR34512:SF30">
    <property type="entry name" value="OUTER MEMBRANE PROTEIN ASSEMBLY FACTOR BAMB"/>
    <property type="match status" value="1"/>
</dbReference>